<dbReference type="HOGENOM" id="CLU_2047054_0_0_10"/>
<gene>
    <name evidence="2" type="ORF">Mucpa_6057</name>
</gene>
<keyword evidence="3" id="KW-1185">Reference proteome</keyword>
<dbReference type="AlphaFoldDB" id="H1YCC4"/>
<evidence type="ECO:0000313" key="2">
    <source>
        <dbReference type="EMBL" id="EHQ30115.1"/>
    </source>
</evidence>
<accession>H1YCC4</accession>
<feature type="chain" id="PRO_5003557699" evidence="1">
    <location>
        <begin position="21"/>
        <end position="120"/>
    </location>
</feature>
<name>H1YCC4_9SPHI</name>
<organism evidence="2 3">
    <name type="scientific">Mucilaginibacter paludis DSM 18603</name>
    <dbReference type="NCBI Taxonomy" id="714943"/>
    <lineage>
        <taxon>Bacteria</taxon>
        <taxon>Pseudomonadati</taxon>
        <taxon>Bacteroidota</taxon>
        <taxon>Sphingobacteriia</taxon>
        <taxon>Sphingobacteriales</taxon>
        <taxon>Sphingobacteriaceae</taxon>
        <taxon>Mucilaginibacter</taxon>
    </lineage>
</organism>
<protein>
    <submittedName>
        <fullName evidence="2">Uncharacterized protein</fullName>
    </submittedName>
</protein>
<proteinExistence type="predicted"/>
<dbReference type="Proteomes" id="UP000002774">
    <property type="component" value="Chromosome"/>
</dbReference>
<evidence type="ECO:0000313" key="3">
    <source>
        <dbReference type="Proteomes" id="UP000002774"/>
    </source>
</evidence>
<dbReference type="RefSeq" id="WP_008511646.1">
    <property type="nucleotide sequence ID" value="NZ_CM001403.1"/>
</dbReference>
<evidence type="ECO:0000256" key="1">
    <source>
        <dbReference type="SAM" id="SignalP"/>
    </source>
</evidence>
<keyword evidence="1" id="KW-0732">Signal</keyword>
<dbReference type="EMBL" id="CM001403">
    <property type="protein sequence ID" value="EHQ30115.1"/>
    <property type="molecule type" value="Genomic_DNA"/>
</dbReference>
<feature type="signal peptide" evidence="1">
    <location>
        <begin position="1"/>
        <end position="20"/>
    </location>
</feature>
<sequence>MLKRFLRSTLFLLLAMGLGAKSTTVDLSHVSRVKHAVKHTTVSATTPKSGNSVIDLLLNQGSVARISSQNYKPANFVKLAFVLNPNMFAGIRSLKHIPGGSVEGFSRFRRLLLFPFHAFW</sequence>
<reference evidence="2" key="1">
    <citation type="submission" date="2011-09" db="EMBL/GenBank/DDBJ databases">
        <title>The permanent draft genome of Mucilaginibacter paludis DSM 18603.</title>
        <authorList>
            <consortium name="US DOE Joint Genome Institute (JGI-PGF)"/>
            <person name="Lucas S."/>
            <person name="Han J."/>
            <person name="Lapidus A."/>
            <person name="Bruce D."/>
            <person name="Goodwin L."/>
            <person name="Pitluck S."/>
            <person name="Peters L."/>
            <person name="Kyrpides N."/>
            <person name="Mavromatis K."/>
            <person name="Ivanova N."/>
            <person name="Mikhailova N."/>
            <person name="Held B."/>
            <person name="Detter J.C."/>
            <person name="Tapia R."/>
            <person name="Han C."/>
            <person name="Land M."/>
            <person name="Hauser L."/>
            <person name="Markowitz V."/>
            <person name="Cheng J.-F."/>
            <person name="Hugenholtz P."/>
            <person name="Woyke T."/>
            <person name="Wu D."/>
            <person name="Tindall B."/>
            <person name="Brambilla E."/>
            <person name="Klenk H.-P."/>
            <person name="Eisen J.A."/>
        </authorList>
    </citation>
    <scope>NUCLEOTIDE SEQUENCE [LARGE SCALE GENOMIC DNA]</scope>
    <source>
        <strain evidence="2">DSM 18603</strain>
    </source>
</reference>